<dbReference type="AlphaFoldDB" id="A0A2D3VLD6"/>
<dbReference type="OrthoDB" id="1911848at2759"/>
<dbReference type="RefSeq" id="XP_023631113.1">
    <property type="nucleotide sequence ID" value="XM_023775345.1"/>
</dbReference>
<accession>A0A2D3VLD6</accession>
<keyword evidence="2" id="KW-1185">Reference proteome</keyword>
<dbReference type="STRING" id="112498.A0A2D3VLD6"/>
<dbReference type="EMBL" id="FJUY01000021">
    <property type="protein sequence ID" value="CZT24389.1"/>
    <property type="molecule type" value="Genomic_DNA"/>
</dbReference>
<reference evidence="1 2" key="1">
    <citation type="submission" date="2016-03" db="EMBL/GenBank/DDBJ databases">
        <authorList>
            <person name="Ploux O."/>
        </authorList>
    </citation>
    <scope>NUCLEOTIDE SEQUENCE [LARGE SCALE GENOMIC DNA]</scope>
    <source>
        <strain evidence="1 2">URUG2</strain>
    </source>
</reference>
<dbReference type="Proteomes" id="UP000225277">
    <property type="component" value="Unassembled WGS sequence"/>
</dbReference>
<dbReference type="PANTHER" id="PTHR37542:SF1">
    <property type="entry name" value="PRION-INHIBITION AND PROPAGATION HELO DOMAIN-CONTAINING PROTEIN"/>
    <property type="match status" value="1"/>
</dbReference>
<evidence type="ECO:0000313" key="1">
    <source>
        <dbReference type="EMBL" id="CZT24389.1"/>
    </source>
</evidence>
<protein>
    <recommendedName>
        <fullName evidence="3">Protein kinase domain-containing protein</fullName>
    </recommendedName>
</protein>
<dbReference type="PANTHER" id="PTHR37542">
    <property type="entry name" value="HELO DOMAIN-CONTAINING PROTEIN-RELATED"/>
    <property type="match status" value="1"/>
</dbReference>
<proteinExistence type="predicted"/>
<dbReference type="GeneID" id="35605163"/>
<organism evidence="1 2">
    <name type="scientific">Ramularia collo-cygni</name>
    <dbReference type="NCBI Taxonomy" id="112498"/>
    <lineage>
        <taxon>Eukaryota</taxon>
        <taxon>Fungi</taxon>
        <taxon>Dikarya</taxon>
        <taxon>Ascomycota</taxon>
        <taxon>Pezizomycotina</taxon>
        <taxon>Dothideomycetes</taxon>
        <taxon>Dothideomycetidae</taxon>
        <taxon>Mycosphaerellales</taxon>
        <taxon>Mycosphaerellaceae</taxon>
        <taxon>Ramularia</taxon>
    </lineage>
</organism>
<evidence type="ECO:0008006" key="3">
    <source>
        <dbReference type="Google" id="ProtNLM"/>
    </source>
</evidence>
<sequence>MQHDIYSLGVCLLEIGLWSSFVKYGDGDVVLGPGDVLGLTSSDLCQATPISMKHHLVELAKSRLPAALGNVYTEVVLSCLTCLDADSEDFEEIGDDEDVDGVFVGVKFIERVLFKLNEINV</sequence>
<evidence type="ECO:0000313" key="2">
    <source>
        <dbReference type="Proteomes" id="UP000225277"/>
    </source>
</evidence>
<name>A0A2D3VLD6_9PEZI</name>
<gene>
    <name evidence="1" type="ORF">RCC_10114</name>
</gene>